<dbReference type="RefSeq" id="WP_106143235.1">
    <property type="nucleotide sequence ID" value="NZ_PVYX01000001.1"/>
</dbReference>
<dbReference type="OrthoDB" id="1170608at2"/>
<organism evidence="1 2">
    <name type="scientific">Flagellimonas meridianipacifica</name>
    <dbReference type="NCBI Taxonomy" id="1080225"/>
    <lineage>
        <taxon>Bacteria</taxon>
        <taxon>Pseudomonadati</taxon>
        <taxon>Bacteroidota</taxon>
        <taxon>Flavobacteriia</taxon>
        <taxon>Flavobacteriales</taxon>
        <taxon>Flavobacteriaceae</taxon>
        <taxon>Flagellimonas</taxon>
    </lineage>
</organism>
<comment type="caution">
    <text evidence="1">The sequence shown here is derived from an EMBL/GenBank/DDBJ whole genome shotgun (WGS) entry which is preliminary data.</text>
</comment>
<dbReference type="AlphaFoldDB" id="A0A2T0MFA7"/>
<keyword evidence="2" id="KW-1185">Reference proteome</keyword>
<evidence type="ECO:0000313" key="2">
    <source>
        <dbReference type="Proteomes" id="UP000237640"/>
    </source>
</evidence>
<accession>A0A2T0MFA7</accession>
<protein>
    <submittedName>
        <fullName evidence="1">Uncharacterized protein</fullName>
    </submittedName>
</protein>
<dbReference type="EMBL" id="PVYX01000001">
    <property type="protein sequence ID" value="PRX56242.1"/>
    <property type="molecule type" value="Genomic_DNA"/>
</dbReference>
<reference evidence="1 2" key="1">
    <citation type="submission" date="2018-03" db="EMBL/GenBank/DDBJ databases">
        <title>Genomic Encyclopedia of Archaeal and Bacterial Type Strains, Phase II (KMG-II): from individual species to whole genera.</title>
        <authorList>
            <person name="Goeker M."/>
        </authorList>
    </citation>
    <scope>NUCLEOTIDE SEQUENCE [LARGE SCALE GENOMIC DNA]</scope>
    <source>
        <strain evidence="1 2">DSM 25027</strain>
    </source>
</reference>
<dbReference type="Proteomes" id="UP000237640">
    <property type="component" value="Unassembled WGS sequence"/>
</dbReference>
<proteinExistence type="predicted"/>
<gene>
    <name evidence="1" type="ORF">CLV81_0236</name>
</gene>
<sequence>MNNKWRKWDDLLDLNALFKYSGFEPSRKESGFHSYKMGKDHAMVIQTEEGQRYYKASRPEHKLAAFDLVLEQLSKTEGSTKLGLWSKIDAFYTKLEEKGLFLLEQEKSDVLETKKKTYNHFEGMTATHSLLPYEVVNDDEGQFAGKVFADTKGRLVFPFYNLANTLTGYVVADGNGHSLLGESDISASVWFSNVPKSIEHLVVLRSPMEALAFHGRFQLRNAVYLAFLDINYDTAKILVRIHKTTKLSKMALSLTGRSKIEGYIHDLMLMSFLNDSKFLVRVGKDHLGIRFAPETDKALTNLFKEIKKFNNSLAQEYLGFNKMPDQSLLNQHSIVLTREKDMILCRLPFDVNALRYFLWSYYRNYMGKTIEIIKPVDVNWAKELERSGIYSGERAMEAFRMAV</sequence>
<evidence type="ECO:0000313" key="1">
    <source>
        <dbReference type="EMBL" id="PRX56242.1"/>
    </source>
</evidence>
<name>A0A2T0MFA7_9FLAO</name>